<dbReference type="AlphaFoldDB" id="A0A4Q7MIF8"/>
<accession>A0A4Q7MIF8</accession>
<evidence type="ECO:0000313" key="1">
    <source>
        <dbReference type="EMBL" id="RZS68125.1"/>
    </source>
</evidence>
<protein>
    <submittedName>
        <fullName evidence="1">Uncharacterized protein</fullName>
    </submittedName>
</protein>
<dbReference type="Proteomes" id="UP000293289">
    <property type="component" value="Unassembled WGS sequence"/>
</dbReference>
<proteinExistence type="predicted"/>
<name>A0A4Q7MIF8_9MICO</name>
<organism evidence="1 2">
    <name type="scientific">Agromyces ramosus</name>
    <dbReference type="NCBI Taxonomy" id="33879"/>
    <lineage>
        <taxon>Bacteria</taxon>
        <taxon>Bacillati</taxon>
        <taxon>Actinomycetota</taxon>
        <taxon>Actinomycetes</taxon>
        <taxon>Micrococcales</taxon>
        <taxon>Microbacteriaceae</taxon>
        <taxon>Agromyces</taxon>
    </lineage>
</organism>
<sequence length="76" mass="8132">MFAVATTSGDVERAGRMLGAAEDIRARKGLPIRSPLSFFEPFLERVLAGPDASRFETARRLGRGAELADVVEAALA</sequence>
<dbReference type="EMBL" id="SGWY01000001">
    <property type="protein sequence ID" value="RZS68125.1"/>
    <property type="molecule type" value="Genomic_DNA"/>
</dbReference>
<dbReference type="OrthoDB" id="3375894at2"/>
<gene>
    <name evidence="1" type="ORF">EV187_0552</name>
</gene>
<reference evidence="1 2" key="1">
    <citation type="submission" date="2019-02" db="EMBL/GenBank/DDBJ databases">
        <title>Genomic Encyclopedia of Type Strains, Phase IV (KMG-IV): sequencing the most valuable type-strain genomes for metagenomic binning, comparative biology and taxonomic classification.</title>
        <authorList>
            <person name="Goeker M."/>
        </authorList>
    </citation>
    <scope>NUCLEOTIDE SEQUENCE [LARGE SCALE GENOMIC DNA]</scope>
    <source>
        <strain evidence="1 2">DSM 43045</strain>
    </source>
</reference>
<evidence type="ECO:0000313" key="2">
    <source>
        <dbReference type="Proteomes" id="UP000293289"/>
    </source>
</evidence>
<dbReference type="RefSeq" id="WP_130351487.1">
    <property type="nucleotide sequence ID" value="NZ_SGWY01000001.1"/>
</dbReference>
<comment type="caution">
    <text evidence="1">The sequence shown here is derived from an EMBL/GenBank/DDBJ whole genome shotgun (WGS) entry which is preliminary data.</text>
</comment>
<keyword evidence="2" id="KW-1185">Reference proteome</keyword>